<protein>
    <recommendedName>
        <fullName evidence="2">Prolow-density lipoprotein receptor-related protein 1-like beta-propeller domain-containing protein</fullName>
    </recommendedName>
</protein>
<feature type="transmembrane region" description="Helical" evidence="1">
    <location>
        <begin position="12"/>
        <end position="29"/>
    </location>
</feature>
<dbReference type="Pfam" id="PF16472">
    <property type="entry name" value="DUF5050"/>
    <property type="match status" value="1"/>
</dbReference>
<evidence type="ECO:0000313" key="3">
    <source>
        <dbReference type="EMBL" id="ESL01995.1"/>
    </source>
</evidence>
<keyword evidence="4" id="KW-1185">Reference proteome</keyword>
<keyword evidence="1" id="KW-0472">Membrane</keyword>
<sequence>MQKRKLNALKANISVGLVVVVLILIFVTAKFSGRVIPNTEGAVGNSACNLYNGGLFCSDDEKIYFSNLKDRGALYSMSKELTDFEYMQEDTAGYINNTSNYIVYSRLNYTRNDTVKRVLQFSYSGIYRVAKKGSHAIGGIYAYDVGAVGLIGNKVYYQRHEKDGNMNLYCSSLDGKNEELLLEEKVVPGTLTSSKIYYGGAEGDHYIYSFDPVTKQKVVIYKGNCYQPALIGGNIYFISLSKNYNIAKIDEYGQNPTILVEEKCSFYNVTPNEQYVVYQVDDAKNNRLEMMNLSTLEKTVIKTGDYNSINIIGDRVFFREFGTDEVYYFSLSSPGQVENFNPPDLSKDK</sequence>
<reference evidence="3 4" key="1">
    <citation type="submission" date="2013-06" db="EMBL/GenBank/DDBJ databases">
        <authorList>
            <person name="Weinstock G."/>
            <person name="Sodergren E."/>
            <person name="Clifton S."/>
            <person name="Fulton L."/>
            <person name="Fulton B."/>
            <person name="Courtney L."/>
            <person name="Fronick C."/>
            <person name="Harrison M."/>
            <person name="Strong C."/>
            <person name="Farmer C."/>
            <person name="Delahaunty K."/>
            <person name="Markovic C."/>
            <person name="Hall O."/>
            <person name="Minx P."/>
            <person name="Tomlinson C."/>
            <person name="Mitreva M."/>
            <person name="Nelson J."/>
            <person name="Hou S."/>
            <person name="Wollam A."/>
            <person name="Pepin K.H."/>
            <person name="Johnson M."/>
            <person name="Bhonagiri V."/>
            <person name="Nash W.E."/>
            <person name="Warren W."/>
            <person name="Chinwalla A."/>
            <person name="Mardis E.R."/>
            <person name="Wilson R.K."/>
        </authorList>
    </citation>
    <scope>NUCLEOTIDE SEQUENCE [LARGE SCALE GENOMIC DNA]</scope>
    <source>
        <strain evidence="3 4">ATCC 51271</strain>
    </source>
</reference>
<dbReference type="SUPFAM" id="SSF69304">
    <property type="entry name" value="Tricorn protease N-terminal domain"/>
    <property type="match status" value="1"/>
</dbReference>
<evidence type="ECO:0000259" key="2">
    <source>
        <dbReference type="Pfam" id="PF16472"/>
    </source>
</evidence>
<dbReference type="OrthoDB" id="1874702at2"/>
<evidence type="ECO:0000313" key="4">
    <source>
        <dbReference type="Proteomes" id="UP000018227"/>
    </source>
</evidence>
<gene>
    <name evidence="3" type="ORF">GCWU0000282_002814</name>
</gene>
<dbReference type="eggNOG" id="COG0823">
    <property type="taxonomic scope" value="Bacteria"/>
</dbReference>
<accession>V2Z4Z8</accession>
<dbReference type="Proteomes" id="UP000018227">
    <property type="component" value="Unassembled WGS sequence"/>
</dbReference>
<organism evidence="3 4">
    <name type="scientific">Catonella morbi ATCC 51271</name>
    <dbReference type="NCBI Taxonomy" id="592026"/>
    <lineage>
        <taxon>Bacteria</taxon>
        <taxon>Bacillati</taxon>
        <taxon>Bacillota</taxon>
        <taxon>Clostridia</taxon>
        <taxon>Lachnospirales</taxon>
        <taxon>Lachnospiraceae</taxon>
        <taxon>Catonella</taxon>
    </lineage>
</organism>
<dbReference type="STRING" id="592026.GCWU0000282_002814"/>
<keyword evidence="1" id="KW-0812">Transmembrane</keyword>
<evidence type="ECO:0000256" key="1">
    <source>
        <dbReference type="SAM" id="Phobius"/>
    </source>
</evidence>
<keyword evidence="1" id="KW-1133">Transmembrane helix</keyword>
<dbReference type="HOGENOM" id="CLU_841314_0_0_9"/>
<dbReference type="RefSeq" id="WP_023355657.1">
    <property type="nucleotide sequence ID" value="NZ_KI535370.1"/>
</dbReference>
<name>V2Z4Z8_9FIRM</name>
<feature type="domain" description="Prolow-density lipoprotein receptor-related protein 1-like beta-propeller" evidence="2">
    <location>
        <begin position="45"/>
        <end position="328"/>
    </location>
</feature>
<proteinExistence type="predicted"/>
<dbReference type="InterPro" id="IPR032485">
    <property type="entry name" value="LRP1-like_beta_prop"/>
</dbReference>
<comment type="caution">
    <text evidence="3">The sequence shown here is derived from an EMBL/GenBank/DDBJ whole genome shotgun (WGS) entry which is preliminary data.</text>
</comment>
<dbReference type="EMBL" id="ACIL03000017">
    <property type="protein sequence ID" value="ESL01995.1"/>
    <property type="molecule type" value="Genomic_DNA"/>
</dbReference>
<dbReference type="AlphaFoldDB" id="V2Z4Z8"/>